<keyword evidence="7" id="KW-1185">Reference proteome</keyword>
<dbReference type="InterPro" id="IPR024079">
    <property type="entry name" value="MetalloPept_cat_dom_sf"/>
</dbReference>
<dbReference type="Proteomes" id="UP000538292">
    <property type="component" value="Unassembled WGS sequence"/>
</dbReference>
<keyword evidence="1 6" id="KW-0645">Protease</keyword>
<dbReference type="GO" id="GO:0004222">
    <property type="term" value="F:metalloendopeptidase activity"/>
    <property type="evidence" value="ECO:0007669"/>
    <property type="project" value="InterPro"/>
</dbReference>
<dbReference type="InterPro" id="IPR001818">
    <property type="entry name" value="Pept_M10_metallopeptidase"/>
</dbReference>
<dbReference type="EMBL" id="JACEOL010000014">
    <property type="protein sequence ID" value="MBA4601661.1"/>
    <property type="molecule type" value="Genomic_DNA"/>
</dbReference>
<reference evidence="6 7" key="1">
    <citation type="submission" date="2020-07" db="EMBL/GenBank/DDBJ databases">
        <title>Thermoactinomyces phylogeny.</title>
        <authorList>
            <person name="Dunlap C."/>
        </authorList>
    </citation>
    <scope>NUCLEOTIDE SEQUENCE [LARGE SCALE GENOMIC DNA]</scope>
    <source>
        <strain evidence="6 7">AMNI-1</strain>
    </source>
</reference>
<evidence type="ECO:0000313" key="7">
    <source>
        <dbReference type="Proteomes" id="UP000538292"/>
    </source>
</evidence>
<keyword evidence="6" id="KW-0482">Metalloprotease</keyword>
<protein>
    <submittedName>
        <fullName evidence="6">Matrixin family metalloprotease</fullName>
    </submittedName>
</protein>
<evidence type="ECO:0000313" key="6">
    <source>
        <dbReference type="EMBL" id="MBA4601661.1"/>
    </source>
</evidence>
<dbReference type="Gene3D" id="3.40.390.10">
    <property type="entry name" value="Collagenase (Catalytic Domain)"/>
    <property type="match status" value="1"/>
</dbReference>
<keyword evidence="3" id="KW-0378">Hydrolase</keyword>
<dbReference type="GO" id="GO:0006508">
    <property type="term" value="P:proteolysis"/>
    <property type="evidence" value="ECO:0007669"/>
    <property type="project" value="UniProtKB-KW"/>
</dbReference>
<evidence type="ECO:0000256" key="3">
    <source>
        <dbReference type="ARBA" id="ARBA00022801"/>
    </source>
</evidence>
<organism evidence="6 7">
    <name type="scientific">Thermoactinomyces mirandus</name>
    <dbReference type="NCBI Taxonomy" id="2756294"/>
    <lineage>
        <taxon>Bacteria</taxon>
        <taxon>Bacillati</taxon>
        <taxon>Bacillota</taxon>
        <taxon>Bacilli</taxon>
        <taxon>Bacillales</taxon>
        <taxon>Thermoactinomycetaceae</taxon>
        <taxon>Thermoactinomyces</taxon>
    </lineage>
</organism>
<evidence type="ECO:0000256" key="2">
    <source>
        <dbReference type="ARBA" id="ARBA00022723"/>
    </source>
</evidence>
<dbReference type="AlphaFoldDB" id="A0A7W1XR96"/>
<gene>
    <name evidence="6" type="ORF">H2C83_04860</name>
</gene>
<dbReference type="RefSeq" id="WP_181738373.1">
    <property type="nucleotide sequence ID" value="NZ_JACEOL010000014.1"/>
</dbReference>
<keyword evidence="2" id="KW-0479">Metal-binding</keyword>
<dbReference type="SUPFAM" id="SSF55486">
    <property type="entry name" value="Metalloproteases ('zincins'), catalytic domain"/>
    <property type="match status" value="1"/>
</dbReference>
<dbReference type="Pfam" id="PF00413">
    <property type="entry name" value="Peptidase_M10"/>
    <property type="match status" value="1"/>
</dbReference>
<keyword evidence="4" id="KW-0862">Zinc</keyword>
<evidence type="ECO:0000256" key="4">
    <source>
        <dbReference type="ARBA" id="ARBA00022833"/>
    </source>
</evidence>
<sequence length="174" mass="20168">MKKTAMIFLLIIPFLVWILPSHTFAYSYTGDRLCDYYYVYVRWGGSINEEHKTIAAASMRDWNEAQNNRRFVQGDSSSSGVIDAYYSSSDNYFGYSYWQTGMDSCTDAWVTKINTYYDSNNDTNFSRSVIGHELGHILGLAHTNWSSLMNTERNRFTLYTPQKDDIDGVNKLYK</sequence>
<name>A0A7W1XR96_9BACL</name>
<accession>A0A7W1XR96</accession>
<dbReference type="GO" id="GO:0008270">
    <property type="term" value="F:zinc ion binding"/>
    <property type="evidence" value="ECO:0007669"/>
    <property type="project" value="InterPro"/>
</dbReference>
<feature type="domain" description="Peptidase M10 metallopeptidase" evidence="5">
    <location>
        <begin position="115"/>
        <end position="173"/>
    </location>
</feature>
<evidence type="ECO:0000256" key="1">
    <source>
        <dbReference type="ARBA" id="ARBA00022670"/>
    </source>
</evidence>
<proteinExistence type="predicted"/>
<comment type="caution">
    <text evidence="6">The sequence shown here is derived from an EMBL/GenBank/DDBJ whole genome shotgun (WGS) entry which is preliminary data.</text>
</comment>
<dbReference type="GO" id="GO:0031012">
    <property type="term" value="C:extracellular matrix"/>
    <property type="evidence" value="ECO:0007669"/>
    <property type="project" value="InterPro"/>
</dbReference>
<evidence type="ECO:0000259" key="5">
    <source>
        <dbReference type="Pfam" id="PF00413"/>
    </source>
</evidence>